<dbReference type="EMBL" id="JACJVO010000020">
    <property type="protein sequence ID" value="MBB6732494.1"/>
    <property type="molecule type" value="Genomic_DNA"/>
</dbReference>
<sequence length="46" mass="5441">MQLLSDELLLEAYHHALRLQLEKEFVYMLLSEIRLRKLKLSEAQAG</sequence>
<gene>
    <name evidence="1" type="primary">sda</name>
    <name evidence="1" type="ORF">H7C18_16355</name>
</gene>
<evidence type="ECO:0000313" key="2">
    <source>
        <dbReference type="Proteomes" id="UP000564644"/>
    </source>
</evidence>
<proteinExistence type="predicted"/>
<dbReference type="SUPFAM" id="SSF100985">
    <property type="entry name" value="Sporulation inhibitor Sda"/>
    <property type="match status" value="1"/>
</dbReference>
<dbReference type="Gene3D" id="1.10.287.1100">
    <property type="entry name" value="Sporulation inhibitor A"/>
    <property type="match status" value="1"/>
</dbReference>
<dbReference type="Proteomes" id="UP000564644">
    <property type="component" value="Unassembled WGS sequence"/>
</dbReference>
<reference evidence="1 2" key="1">
    <citation type="submission" date="2020-08" db="EMBL/GenBank/DDBJ databases">
        <title>Cohnella phylogeny.</title>
        <authorList>
            <person name="Dunlap C."/>
        </authorList>
    </citation>
    <scope>NUCLEOTIDE SEQUENCE [LARGE SCALE GENOMIC DNA]</scope>
    <source>
        <strain evidence="1 2">CBP 2801</strain>
    </source>
</reference>
<organism evidence="1 2">
    <name type="scientific">Cohnella zeiphila</name>
    <dbReference type="NCBI Taxonomy" id="2761120"/>
    <lineage>
        <taxon>Bacteria</taxon>
        <taxon>Bacillati</taxon>
        <taxon>Bacillota</taxon>
        <taxon>Bacilli</taxon>
        <taxon>Bacillales</taxon>
        <taxon>Paenibacillaceae</taxon>
        <taxon>Cohnella</taxon>
    </lineage>
</organism>
<name>A0A7X0SP73_9BACL</name>
<evidence type="ECO:0000313" key="1">
    <source>
        <dbReference type="EMBL" id="MBB6732494.1"/>
    </source>
</evidence>
<keyword evidence="2" id="KW-1185">Reference proteome</keyword>
<dbReference type="InterPro" id="IPR036916">
    <property type="entry name" value="Sda_sf"/>
</dbReference>
<comment type="caution">
    <text evidence="1">The sequence shown here is derived from an EMBL/GenBank/DDBJ whole genome shotgun (WGS) entry which is preliminary data.</text>
</comment>
<accession>A0A7X0SP73</accession>
<dbReference type="Pfam" id="PF08970">
    <property type="entry name" value="Sda"/>
    <property type="match status" value="1"/>
</dbReference>
<dbReference type="AlphaFoldDB" id="A0A7X0SP73"/>
<protein>
    <submittedName>
        <fullName evidence="1">Sporulation histidine kinase inhibitor Sda</fullName>
    </submittedName>
</protein>
<dbReference type="InterPro" id="IPR015064">
    <property type="entry name" value="Sda"/>
</dbReference>